<protein>
    <submittedName>
        <fullName evidence="1">Uncharacterized protein</fullName>
    </submittedName>
</protein>
<sequence length="182" mass="21151">MEQVFESSFSQTLEKFDNRFPNQCTLNAAHYIIFFPHINKVWWAKFVDFFHENIVAFFVRLDPSVPILGVAERRNQALVNVLNRLVQLRRQFCFCCEDGGASWEFNVHFMHYQVVEVLAIAQVFHIGDQIVPPELTVWSGECGIIECWLNEPNVILFLNFVEEDMISLVHLGQPPVEILLVP</sequence>
<evidence type="ECO:0000313" key="1">
    <source>
        <dbReference type="EMBL" id="CAG6669809.1"/>
    </source>
</evidence>
<dbReference type="AlphaFoldDB" id="A0A8D8SLQ1"/>
<accession>A0A8D8SLQ1</accession>
<proteinExistence type="predicted"/>
<reference evidence="1" key="1">
    <citation type="submission" date="2021-05" db="EMBL/GenBank/DDBJ databases">
        <authorList>
            <person name="Alioto T."/>
            <person name="Alioto T."/>
            <person name="Gomez Garrido J."/>
        </authorList>
    </citation>
    <scope>NUCLEOTIDE SEQUENCE</scope>
</reference>
<name>A0A8D8SLQ1_9HEMI</name>
<organism evidence="1">
    <name type="scientific">Cacopsylla melanoneura</name>
    <dbReference type="NCBI Taxonomy" id="428564"/>
    <lineage>
        <taxon>Eukaryota</taxon>
        <taxon>Metazoa</taxon>
        <taxon>Ecdysozoa</taxon>
        <taxon>Arthropoda</taxon>
        <taxon>Hexapoda</taxon>
        <taxon>Insecta</taxon>
        <taxon>Pterygota</taxon>
        <taxon>Neoptera</taxon>
        <taxon>Paraneoptera</taxon>
        <taxon>Hemiptera</taxon>
        <taxon>Sternorrhyncha</taxon>
        <taxon>Psylloidea</taxon>
        <taxon>Psyllidae</taxon>
        <taxon>Psyllinae</taxon>
        <taxon>Cacopsylla</taxon>
    </lineage>
</organism>
<dbReference type="EMBL" id="HBUF01222037">
    <property type="protein sequence ID" value="CAG6669809.1"/>
    <property type="molecule type" value="Transcribed_RNA"/>
</dbReference>